<dbReference type="InterPro" id="IPR033294">
    <property type="entry name" value="Erlin1/2"/>
</dbReference>
<accession>A0A5J9WGY5</accession>
<dbReference type="EMBL" id="RWGY01000004">
    <property type="protein sequence ID" value="TVU46544.1"/>
    <property type="molecule type" value="Genomic_DNA"/>
</dbReference>
<feature type="compositionally biased region" description="Pro residues" evidence="4">
    <location>
        <begin position="18"/>
        <end position="31"/>
    </location>
</feature>
<comment type="similarity">
    <text evidence="2">Belongs to the band 7/mec-2 family.</text>
</comment>
<name>A0A5J9WGY5_9POAL</name>
<evidence type="ECO:0000313" key="5">
    <source>
        <dbReference type="EMBL" id="TVU46544.1"/>
    </source>
</evidence>
<evidence type="ECO:0000256" key="4">
    <source>
        <dbReference type="SAM" id="MobiDB-lite"/>
    </source>
</evidence>
<dbReference type="PANTHER" id="PTHR15351:SF3">
    <property type="entry name" value="ERLIN"/>
    <property type="match status" value="1"/>
</dbReference>
<gene>
    <name evidence="5" type="ORF">EJB05_06085</name>
</gene>
<keyword evidence="6" id="KW-1185">Reference proteome</keyword>
<dbReference type="GO" id="GO:0005789">
    <property type="term" value="C:endoplasmic reticulum membrane"/>
    <property type="evidence" value="ECO:0007669"/>
    <property type="project" value="TreeGrafter"/>
</dbReference>
<feature type="region of interest" description="Disordered" evidence="4">
    <location>
        <begin position="44"/>
        <end position="80"/>
    </location>
</feature>
<evidence type="ECO:0000256" key="2">
    <source>
        <dbReference type="ARBA" id="ARBA00008164"/>
    </source>
</evidence>
<comment type="subcellular location">
    <subcellularLocation>
        <location evidence="1">Membrane</location>
        <topology evidence="1">Single-pass membrane protein</topology>
    </subcellularLocation>
</comment>
<dbReference type="Gramene" id="TVU46544">
    <property type="protein sequence ID" value="TVU46544"/>
    <property type="gene ID" value="EJB05_06085"/>
</dbReference>
<comment type="caution">
    <text evidence="5">The sequence shown here is derived from an EMBL/GenBank/DDBJ whole genome shotgun (WGS) entry which is preliminary data.</text>
</comment>
<feature type="non-terminal residue" evidence="5">
    <location>
        <position position="1"/>
    </location>
</feature>
<feature type="region of interest" description="Disordered" evidence="4">
    <location>
        <begin position="1"/>
        <end position="31"/>
    </location>
</feature>
<evidence type="ECO:0000313" key="6">
    <source>
        <dbReference type="Proteomes" id="UP000324897"/>
    </source>
</evidence>
<feature type="compositionally biased region" description="Pro residues" evidence="4">
    <location>
        <begin position="45"/>
        <end position="61"/>
    </location>
</feature>
<dbReference type="GO" id="GO:0031625">
    <property type="term" value="F:ubiquitin protein ligase binding"/>
    <property type="evidence" value="ECO:0007669"/>
    <property type="project" value="InterPro"/>
</dbReference>
<dbReference type="Proteomes" id="UP000324897">
    <property type="component" value="Chromosome 5"/>
</dbReference>
<dbReference type="GO" id="GO:0032933">
    <property type="term" value="P:SREBP signaling pathway"/>
    <property type="evidence" value="ECO:0007669"/>
    <property type="project" value="TreeGrafter"/>
</dbReference>
<dbReference type="OrthoDB" id="77368at2759"/>
<dbReference type="AlphaFoldDB" id="A0A5J9WGY5"/>
<sequence>MADMAAAAAAPPLVSTPTPSPPSCGKYIPPPLLATASLASRRVAAPPPLLPTPASRRPPLPASAKPSASKLSRAAASGSWIRDKAARRADIAPPPDVPKIPGRASLSDSWILDKAQPAPSSGSSKNGCCKRSCAPSAFKYGKKPRFHSLFHQVFSIKVLKDMLGKAFMLFIVLNQVKDIPSGTKVSALISFDKIEVVNRLRKEFVHETLLNYGVHYDKAWIYDKIHHEITSSAVPSLWDWRPYTHIYGSSILPKYQIDERSYSKRLYCTCYAPGIEIISVRVTKPNIPGTIRRNFEIMEEKSTNAVIATTKQKVTEKEAETQKKIALSEAEKNAQVSKILMEQKLMEKDSSKKQQQI</sequence>
<reference evidence="5 6" key="1">
    <citation type="journal article" date="2019" name="Sci. Rep.">
        <title>A high-quality genome of Eragrostis curvula grass provides insights into Poaceae evolution and supports new strategies to enhance forage quality.</title>
        <authorList>
            <person name="Carballo J."/>
            <person name="Santos B.A.C.M."/>
            <person name="Zappacosta D."/>
            <person name="Garbus I."/>
            <person name="Selva J.P."/>
            <person name="Gallo C.A."/>
            <person name="Diaz A."/>
            <person name="Albertini E."/>
            <person name="Caccamo M."/>
            <person name="Echenique V."/>
        </authorList>
    </citation>
    <scope>NUCLEOTIDE SEQUENCE [LARGE SCALE GENOMIC DNA]</scope>
    <source>
        <strain evidence="6">cv. Victoria</strain>
        <tissue evidence="5">Leaf</tissue>
    </source>
</reference>
<feature type="compositionally biased region" description="Low complexity" evidence="4">
    <location>
        <begin position="1"/>
        <end position="17"/>
    </location>
</feature>
<feature type="region of interest" description="Disordered" evidence="4">
    <location>
        <begin position="85"/>
        <end position="104"/>
    </location>
</feature>
<proteinExistence type="inferred from homology"/>
<keyword evidence="3" id="KW-0472">Membrane</keyword>
<evidence type="ECO:0000256" key="3">
    <source>
        <dbReference type="ARBA" id="ARBA00023136"/>
    </source>
</evidence>
<protein>
    <submittedName>
        <fullName evidence="5">Uncharacterized protein</fullName>
    </submittedName>
</protein>
<feature type="compositionally biased region" description="Low complexity" evidence="4">
    <location>
        <begin position="62"/>
        <end position="77"/>
    </location>
</feature>
<evidence type="ECO:0000256" key="1">
    <source>
        <dbReference type="ARBA" id="ARBA00004167"/>
    </source>
</evidence>
<organism evidence="5 6">
    <name type="scientific">Eragrostis curvula</name>
    <name type="common">weeping love grass</name>
    <dbReference type="NCBI Taxonomy" id="38414"/>
    <lineage>
        <taxon>Eukaryota</taxon>
        <taxon>Viridiplantae</taxon>
        <taxon>Streptophyta</taxon>
        <taxon>Embryophyta</taxon>
        <taxon>Tracheophyta</taxon>
        <taxon>Spermatophyta</taxon>
        <taxon>Magnoliopsida</taxon>
        <taxon>Liliopsida</taxon>
        <taxon>Poales</taxon>
        <taxon>Poaceae</taxon>
        <taxon>PACMAD clade</taxon>
        <taxon>Chloridoideae</taxon>
        <taxon>Eragrostideae</taxon>
        <taxon>Eragrostidinae</taxon>
        <taxon>Eragrostis</taxon>
    </lineage>
</organism>
<dbReference type="GO" id="GO:0015485">
    <property type="term" value="F:cholesterol binding"/>
    <property type="evidence" value="ECO:0007669"/>
    <property type="project" value="TreeGrafter"/>
</dbReference>
<dbReference type="PANTHER" id="PTHR15351">
    <property type="entry name" value="ERLIN (ER LIPID RAFT ASSOCIATED PROTEIN) HOMOLOG"/>
    <property type="match status" value="1"/>
</dbReference>